<evidence type="ECO:0000313" key="2">
    <source>
        <dbReference type="EMBL" id="AGT42572.1"/>
    </source>
</evidence>
<organism evidence="2 3">
    <name type="scientific">Treponema pedis str. T A4</name>
    <dbReference type="NCBI Taxonomy" id="1291379"/>
    <lineage>
        <taxon>Bacteria</taxon>
        <taxon>Pseudomonadati</taxon>
        <taxon>Spirochaetota</taxon>
        <taxon>Spirochaetia</taxon>
        <taxon>Spirochaetales</taxon>
        <taxon>Treponemataceae</taxon>
        <taxon>Treponema</taxon>
    </lineage>
</organism>
<dbReference type="HOGENOM" id="CLU_3223416_0_0_12"/>
<evidence type="ECO:0000256" key="1">
    <source>
        <dbReference type="SAM" id="Phobius"/>
    </source>
</evidence>
<keyword evidence="3" id="KW-1185">Reference proteome</keyword>
<reference evidence="2 3" key="1">
    <citation type="journal article" date="2013" name="PLoS ONE">
        <title>Genome-Wide Relatedness of Treponema pedis, from Gingiva and Necrotic Skin Lesions of Pigs, with the Human Oral Pathogen Treponema denticola.</title>
        <authorList>
            <person name="Svartstrom O."/>
            <person name="Mushtaq M."/>
            <person name="Pringle M."/>
            <person name="Segerman B."/>
        </authorList>
    </citation>
    <scope>NUCLEOTIDE SEQUENCE [LARGE SCALE GENOMIC DNA]</scope>
    <source>
        <strain evidence="2">T A4</strain>
    </source>
</reference>
<proteinExistence type="predicted"/>
<dbReference type="PATRIC" id="fig|1291379.3.peg.70"/>
<name>S5ZJ77_9SPIR</name>
<sequence length="44" mass="5095">MPCYKKFHIKRIIQVLTVKNKNLNVITAGALFLITFFSLSLRVD</sequence>
<feature type="transmembrane region" description="Helical" evidence="1">
    <location>
        <begin position="21"/>
        <end position="41"/>
    </location>
</feature>
<keyword evidence="1" id="KW-0472">Membrane</keyword>
<keyword evidence="1" id="KW-0812">Transmembrane</keyword>
<dbReference type="Proteomes" id="UP000015620">
    <property type="component" value="Chromosome"/>
</dbReference>
<keyword evidence="1" id="KW-1133">Transmembrane helix</keyword>
<dbReference type="EMBL" id="CP004120">
    <property type="protein sequence ID" value="AGT42572.1"/>
    <property type="molecule type" value="Genomic_DNA"/>
</dbReference>
<gene>
    <name evidence="2" type="ORF">TPE_0069</name>
</gene>
<dbReference type="AlphaFoldDB" id="S5ZJ77"/>
<evidence type="ECO:0000313" key="3">
    <source>
        <dbReference type="Proteomes" id="UP000015620"/>
    </source>
</evidence>
<protein>
    <submittedName>
        <fullName evidence="2">Uncharacterized protein</fullName>
    </submittedName>
</protein>
<dbReference type="STRING" id="1291379.TPE_0069"/>
<accession>S5ZJ77</accession>
<dbReference type="KEGG" id="tped:TPE_0069"/>